<evidence type="ECO:0000259" key="4">
    <source>
        <dbReference type="Pfam" id="PF00135"/>
    </source>
</evidence>
<sequence length="539" mass="56549">MTRTPSLLPAALLTAALLTAASAQDTTAPAPALPPTTPAAPPVAPGFPVRAQVASGTLVGREASGVRVWQGIPYAAAPVGERRWRAPQPAPLWVGERDASQPGSACVQPRVGGGVRGSEDCLVLNVYAPATAVRAPVMVWIHGGSFRSGAGSDYDGRVLARERGVVVVTVNYRLGPLGFLAAPGLLEGRTDGNYGLLDQQAALGWVRANAAAFGGDPQNVTVFGESAGGMSICAQLASPLSAGLFDRAILQSGPCTPEINTAALPDALNTGAAYARDLGCPDGSAACLRAVPAERLLDTPVPGRRAPGAVALPPVSGDAVLPRSPQDVFRSGQINRVPVMIGSNLDEGTLFAAPIARSGRDLPVWQFWGLVALLERWNAPRVLANYASRDYETVGLAAAAVVTDGLFACPVNDIARDLARVTPVYAYEFRDRDAPTELKPTASVPRYGAFHASEIVSVFGTPLASFADPAKFTPAQADLARTMRAYWTNFARTGSPNGAGLPAWRPLDPARNNVLTFQPGRVAESTDFRQEHRCDVWSR</sequence>
<keyword evidence="3" id="KW-0732">Signal</keyword>
<dbReference type="InterPro" id="IPR029058">
    <property type="entry name" value="AB_hydrolase_fold"/>
</dbReference>
<gene>
    <name evidence="5" type="ORF">DEIPH_ctg053orf0002</name>
</gene>
<dbReference type="InterPro" id="IPR002018">
    <property type="entry name" value="CarbesteraseB"/>
</dbReference>
<dbReference type="Gene3D" id="3.40.50.1820">
    <property type="entry name" value="alpha/beta hydrolase"/>
    <property type="match status" value="1"/>
</dbReference>
<feature type="domain" description="Carboxylesterase type B" evidence="4">
    <location>
        <begin position="52"/>
        <end position="537"/>
    </location>
</feature>
<dbReference type="SUPFAM" id="SSF53474">
    <property type="entry name" value="alpha/beta-Hydrolases"/>
    <property type="match status" value="1"/>
</dbReference>
<comment type="similarity">
    <text evidence="1 3">Belongs to the type-B carboxylesterase/lipase family.</text>
</comment>
<evidence type="ECO:0000256" key="3">
    <source>
        <dbReference type="RuleBase" id="RU361235"/>
    </source>
</evidence>
<dbReference type="PATRIC" id="fig|1476583.3.peg.2960"/>
<evidence type="ECO:0000256" key="1">
    <source>
        <dbReference type="ARBA" id="ARBA00005964"/>
    </source>
</evidence>
<dbReference type="eggNOG" id="COG2272">
    <property type="taxonomic scope" value="Bacteria"/>
</dbReference>
<dbReference type="InterPro" id="IPR050654">
    <property type="entry name" value="AChE-related_enzymes"/>
</dbReference>
<dbReference type="ESTHER" id="9deio-a0a016qls7">
    <property type="family name" value="Carb_B_Bacteria"/>
</dbReference>
<proteinExistence type="inferred from homology"/>
<keyword evidence="2 3" id="KW-0378">Hydrolase</keyword>
<evidence type="ECO:0000313" key="6">
    <source>
        <dbReference type="Proteomes" id="UP000020492"/>
    </source>
</evidence>
<keyword evidence="6" id="KW-1185">Reference proteome</keyword>
<dbReference type="Pfam" id="PF00135">
    <property type="entry name" value="COesterase"/>
    <property type="match status" value="1"/>
</dbReference>
<dbReference type="GO" id="GO:0052689">
    <property type="term" value="F:carboxylic ester hydrolase activity"/>
    <property type="evidence" value="ECO:0007669"/>
    <property type="project" value="TreeGrafter"/>
</dbReference>
<reference evidence="5 6" key="1">
    <citation type="submission" date="2014-03" db="EMBL/GenBank/DDBJ databases">
        <title>Draft genome sequence of Deinococcus phoenicis 1P10ME.</title>
        <authorList>
            <person name="Stepanov V.G."/>
            <person name="Vaishampayan P."/>
            <person name="Venkateswaran K."/>
            <person name="Fox G.E."/>
        </authorList>
    </citation>
    <scope>NUCLEOTIDE SEQUENCE [LARGE SCALE GENOMIC DNA]</scope>
    <source>
        <strain evidence="5 6">1P10ME</strain>
    </source>
</reference>
<protein>
    <recommendedName>
        <fullName evidence="3">Carboxylic ester hydrolase</fullName>
        <ecNumber evidence="3">3.1.1.-</ecNumber>
    </recommendedName>
</protein>
<dbReference type="OrthoDB" id="9775851at2"/>
<dbReference type="InterPro" id="IPR019826">
    <property type="entry name" value="Carboxylesterase_B_AS"/>
</dbReference>
<organism evidence="5 6">
    <name type="scientific">Deinococcus phoenicis</name>
    <dbReference type="NCBI Taxonomy" id="1476583"/>
    <lineage>
        <taxon>Bacteria</taxon>
        <taxon>Thermotogati</taxon>
        <taxon>Deinococcota</taxon>
        <taxon>Deinococci</taxon>
        <taxon>Deinococcales</taxon>
        <taxon>Deinococcaceae</taxon>
        <taxon>Deinococcus</taxon>
    </lineage>
</organism>
<dbReference type="PANTHER" id="PTHR43918">
    <property type="entry name" value="ACETYLCHOLINESTERASE"/>
    <property type="match status" value="1"/>
</dbReference>
<accession>A0A016QLS7</accession>
<dbReference type="EC" id="3.1.1.-" evidence="3"/>
<dbReference type="STRING" id="1476583.DEIPH_ctg053orf0002"/>
<evidence type="ECO:0000256" key="2">
    <source>
        <dbReference type="ARBA" id="ARBA00022801"/>
    </source>
</evidence>
<dbReference type="AlphaFoldDB" id="A0A016QLS7"/>
<comment type="caution">
    <text evidence="5">The sequence shown here is derived from an EMBL/GenBank/DDBJ whole genome shotgun (WGS) entry which is preliminary data.</text>
</comment>
<dbReference type="Proteomes" id="UP000020492">
    <property type="component" value="Unassembled WGS sequence"/>
</dbReference>
<dbReference type="RefSeq" id="WP_034359502.1">
    <property type="nucleotide sequence ID" value="NZ_JHAC01000051.1"/>
</dbReference>
<dbReference type="EMBL" id="JHAC01000051">
    <property type="protein sequence ID" value="EYB67008.1"/>
    <property type="molecule type" value="Genomic_DNA"/>
</dbReference>
<name>A0A016QLS7_9DEIO</name>
<dbReference type="PROSITE" id="PS00122">
    <property type="entry name" value="CARBOXYLESTERASE_B_1"/>
    <property type="match status" value="1"/>
</dbReference>
<evidence type="ECO:0000313" key="5">
    <source>
        <dbReference type="EMBL" id="EYB67008.1"/>
    </source>
</evidence>
<feature type="signal peptide" evidence="3">
    <location>
        <begin position="1"/>
        <end position="23"/>
    </location>
</feature>
<feature type="chain" id="PRO_5005100875" description="Carboxylic ester hydrolase" evidence="3">
    <location>
        <begin position="24"/>
        <end position="539"/>
    </location>
</feature>
<dbReference type="PANTHER" id="PTHR43918:SF4">
    <property type="entry name" value="CARBOXYLIC ESTER HYDROLASE"/>
    <property type="match status" value="1"/>
</dbReference>